<keyword evidence="2" id="KW-1185">Reference proteome</keyword>
<proteinExistence type="predicted"/>
<accession>A0ABN2W6X0</accession>
<name>A0ABN2W6X0_9ACTN</name>
<sequence>MTRPAPTGPLADALARFPLVPRPDPGAPPLEQRVAELAELAAQATATGDTGLATAVYHRAAVLAHDRGHPGAAYGLCDFHAHLYLAHRPLSVEHARQALELQLTAVELLIREGRGQAALDVLAEVARAIGEDADADLAAKCLPLAGLVTGTPARGDVYEWWDGAHLAHGARALVSEGRWTEAHLHIKGAPEVARQPGLFEARQIGAVAMALAGQPNLAALLIDTAPPGDLWEQVVAAELTVACAQLTGGATTEQITAMLDAHGAYRPARLPLFDVQLILTAADLCTVAAQPDAARRLHEIATGWTLEASEGYSAQALLRHALTGDLPDAQQRELTAITEHAGLRTALVPPDLDEQITAALAQAAKVITTAVTAARPALPRP</sequence>
<evidence type="ECO:0000313" key="1">
    <source>
        <dbReference type="EMBL" id="GAA2084548.1"/>
    </source>
</evidence>
<reference evidence="1 2" key="1">
    <citation type="journal article" date="2019" name="Int. J. Syst. Evol. Microbiol.">
        <title>The Global Catalogue of Microorganisms (GCM) 10K type strain sequencing project: providing services to taxonomists for standard genome sequencing and annotation.</title>
        <authorList>
            <consortium name="The Broad Institute Genomics Platform"/>
            <consortium name="The Broad Institute Genome Sequencing Center for Infectious Disease"/>
            <person name="Wu L."/>
            <person name="Ma J."/>
        </authorList>
    </citation>
    <scope>NUCLEOTIDE SEQUENCE [LARGE SCALE GENOMIC DNA]</scope>
    <source>
        <strain evidence="1 2">JCM 14559</strain>
    </source>
</reference>
<organism evidence="1 2">
    <name type="scientific">Kitasatospora saccharophila</name>
    <dbReference type="NCBI Taxonomy" id="407973"/>
    <lineage>
        <taxon>Bacteria</taxon>
        <taxon>Bacillati</taxon>
        <taxon>Actinomycetota</taxon>
        <taxon>Actinomycetes</taxon>
        <taxon>Kitasatosporales</taxon>
        <taxon>Streptomycetaceae</taxon>
        <taxon>Kitasatospora</taxon>
    </lineage>
</organism>
<dbReference type="Proteomes" id="UP001500897">
    <property type="component" value="Unassembled WGS sequence"/>
</dbReference>
<comment type="caution">
    <text evidence="1">The sequence shown here is derived from an EMBL/GenBank/DDBJ whole genome shotgun (WGS) entry which is preliminary data.</text>
</comment>
<protein>
    <submittedName>
        <fullName evidence="1">Uncharacterized protein</fullName>
    </submittedName>
</protein>
<evidence type="ECO:0000313" key="2">
    <source>
        <dbReference type="Proteomes" id="UP001500897"/>
    </source>
</evidence>
<dbReference type="EMBL" id="BAAANS010000002">
    <property type="protein sequence ID" value="GAA2084548.1"/>
    <property type="molecule type" value="Genomic_DNA"/>
</dbReference>
<gene>
    <name evidence="1" type="ORF">GCM10009759_03680</name>
</gene>
<dbReference type="RefSeq" id="WP_344549885.1">
    <property type="nucleotide sequence ID" value="NZ_BAAANS010000002.1"/>
</dbReference>